<sequence length="202" mass="22405">MAVFVVAYFRRRLGQAAESFALFETRFPVVTNKDNTQESLHAARVRLFQILCALDSLGGKKLDQREVEAYLEELFVEPEAAAENGAEAESGENGTDEEIGVSRVPFADYRQSCERACLVRNALPEIDALIETYSTEWKTERMSLVDRTIIRLALYEAVIAKKVPVGVALSEAVLLAREYGSDDSPRFVNGVLARIVKGLSLS</sequence>
<evidence type="ECO:0000256" key="4">
    <source>
        <dbReference type="ARBA" id="ARBA00023015"/>
    </source>
</evidence>
<organism evidence="8 9">
    <name type="scientific">Pyramidobacter porci</name>
    <dbReference type="NCBI Taxonomy" id="2605789"/>
    <lineage>
        <taxon>Bacteria</taxon>
        <taxon>Thermotogati</taxon>
        <taxon>Synergistota</taxon>
        <taxon>Synergistia</taxon>
        <taxon>Synergistales</taxon>
        <taxon>Dethiosulfovibrionaceae</taxon>
        <taxon>Pyramidobacter</taxon>
    </lineage>
</organism>
<comment type="similarity">
    <text evidence="1 6">Belongs to the NusB family.</text>
</comment>
<evidence type="ECO:0000313" key="9">
    <source>
        <dbReference type="Proteomes" id="UP000473699"/>
    </source>
</evidence>
<keyword evidence="4 6" id="KW-0805">Transcription regulation</keyword>
<dbReference type="GO" id="GO:0031564">
    <property type="term" value="P:transcription antitermination"/>
    <property type="evidence" value="ECO:0007669"/>
    <property type="project" value="UniProtKB-KW"/>
</dbReference>
<reference evidence="8 9" key="1">
    <citation type="submission" date="2019-08" db="EMBL/GenBank/DDBJ databases">
        <title>In-depth cultivation of the pig gut microbiome towards novel bacterial diversity and tailored functional studies.</title>
        <authorList>
            <person name="Wylensek D."/>
            <person name="Hitch T.C.A."/>
            <person name="Clavel T."/>
        </authorList>
    </citation>
    <scope>NUCLEOTIDE SEQUENCE [LARGE SCALE GENOMIC DNA]</scope>
    <source>
        <strain evidence="8 9">SM-530-WT-4B</strain>
    </source>
</reference>
<dbReference type="RefSeq" id="WP_154528361.1">
    <property type="nucleotide sequence ID" value="NZ_JAXDZJ010000192.1"/>
</dbReference>
<evidence type="ECO:0000256" key="5">
    <source>
        <dbReference type="ARBA" id="ARBA00023163"/>
    </source>
</evidence>
<evidence type="ECO:0000256" key="1">
    <source>
        <dbReference type="ARBA" id="ARBA00005952"/>
    </source>
</evidence>
<dbReference type="SUPFAM" id="SSF48013">
    <property type="entry name" value="NusB-like"/>
    <property type="match status" value="1"/>
</dbReference>
<evidence type="ECO:0000259" key="7">
    <source>
        <dbReference type="Pfam" id="PF01029"/>
    </source>
</evidence>
<evidence type="ECO:0000256" key="6">
    <source>
        <dbReference type="HAMAP-Rule" id="MF_00073"/>
    </source>
</evidence>
<dbReference type="AlphaFoldDB" id="A0A6L5YAE3"/>
<dbReference type="GO" id="GO:0003723">
    <property type="term" value="F:RNA binding"/>
    <property type="evidence" value="ECO:0007669"/>
    <property type="project" value="UniProtKB-UniRule"/>
</dbReference>
<keyword evidence="3 6" id="KW-0694">RNA-binding</keyword>
<evidence type="ECO:0000313" key="8">
    <source>
        <dbReference type="EMBL" id="MST55264.1"/>
    </source>
</evidence>
<dbReference type="Gene3D" id="1.10.940.10">
    <property type="entry name" value="NusB-like"/>
    <property type="match status" value="1"/>
</dbReference>
<dbReference type="GO" id="GO:0005829">
    <property type="term" value="C:cytosol"/>
    <property type="evidence" value="ECO:0007669"/>
    <property type="project" value="TreeGrafter"/>
</dbReference>
<comment type="caution">
    <text evidence="8">The sequence shown here is derived from an EMBL/GenBank/DDBJ whole genome shotgun (WGS) entry which is preliminary data.</text>
</comment>
<dbReference type="PANTHER" id="PTHR11078:SF3">
    <property type="entry name" value="ANTITERMINATION NUSB DOMAIN-CONTAINING PROTEIN"/>
    <property type="match status" value="1"/>
</dbReference>
<dbReference type="Proteomes" id="UP000473699">
    <property type="component" value="Unassembled WGS sequence"/>
</dbReference>
<dbReference type="GO" id="GO:0006353">
    <property type="term" value="P:DNA-templated transcription termination"/>
    <property type="evidence" value="ECO:0007669"/>
    <property type="project" value="UniProtKB-UniRule"/>
</dbReference>
<dbReference type="PANTHER" id="PTHR11078">
    <property type="entry name" value="N UTILIZATION SUBSTANCE PROTEIN B-RELATED"/>
    <property type="match status" value="1"/>
</dbReference>
<keyword evidence="5 6" id="KW-0804">Transcription</keyword>
<dbReference type="InterPro" id="IPR035926">
    <property type="entry name" value="NusB-like_sf"/>
</dbReference>
<feature type="domain" description="NusB/RsmB/TIM44" evidence="7">
    <location>
        <begin position="121"/>
        <end position="197"/>
    </location>
</feature>
<keyword evidence="2 6" id="KW-0889">Transcription antitermination</keyword>
<evidence type="ECO:0000256" key="3">
    <source>
        <dbReference type="ARBA" id="ARBA00022884"/>
    </source>
</evidence>
<proteinExistence type="inferred from homology"/>
<accession>A0A6L5YAE3</accession>
<keyword evidence="9" id="KW-1185">Reference proteome</keyword>
<dbReference type="EMBL" id="VUNH01000003">
    <property type="protein sequence ID" value="MST55264.1"/>
    <property type="molecule type" value="Genomic_DNA"/>
</dbReference>
<dbReference type="HAMAP" id="MF_00073">
    <property type="entry name" value="NusB"/>
    <property type="match status" value="1"/>
</dbReference>
<dbReference type="Pfam" id="PF01029">
    <property type="entry name" value="NusB"/>
    <property type="match status" value="1"/>
</dbReference>
<name>A0A6L5YAE3_9BACT</name>
<dbReference type="InterPro" id="IPR006027">
    <property type="entry name" value="NusB_RsmB_TIM44"/>
</dbReference>
<dbReference type="InterPro" id="IPR011605">
    <property type="entry name" value="NusB_fam"/>
</dbReference>
<protein>
    <recommendedName>
        <fullName evidence="6">Transcription antitermination protein NusB</fullName>
    </recommendedName>
    <alternativeName>
        <fullName evidence="6">Antitermination factor NusB</fullName>
    </alternativeName>
</protein>
<evidence type="ECO:0000256" key="2">
    <source>
        <dbReference type="ARBA" id="ARBA00022814"/>
    </source>
</evidence>
<gene>
    <name evidence="6" type="primary">nusB</name>
    <name evidence="8" type="ORF">FYJ74_04325</name>
</gene>
<comment type="function">
    <text evidence="6">Involved in transcription antitermination. Required for transcription of ribosomal RNA (rRNA) genes. Binds specifically to the boxA antiterminator sequence of the ribosomal RNA (rrn) operons.</text>
</comment>